<protein>
    <submittedName>
        <fullName evidence="2">VWA domain containing CoxE-like protein</fullName>
    </submittedName>
</protein>
<dbReference type="RefSeq" id="WP_231741968.1">
    <property type="nucleotide sequence ID" value="NZ_CP151726.1"/>
</dbReference>
<reference evidence="2 3" key="1">
    <citation type="submission" date="2019-02" db="EMBL/GenBank/DDBJ databases">
        <title>Deep-cultivation of Planctomycetes and their phenomic and genomic characterization uncovers novel biology.</title>
        <authorList>
            <person name="Wiegand S."/>
            <person name="Jogler M."/>
            <person name="Boedeker C."/>
            <person name="Pinto D."/>
            <person name="Vollmers J."/>
            <person name="Rivas-Marin E."/>
            <person name="Kohn T."/>
            <person name="Peeters S.H."/>
            <person name="Heuer A."/>
            <person name="Rast P."/>
            <person name="Oberbeckmann S."/>
            <person name="Bunk B."/>
            <person name="Jeske O."/>
            <person name="Meyerdierks A."/>
            <person name="Storesund J.E."/>
            <person name="Kallscheuer N."/>
            <person name="Luecker S."/>
            <person name="Lage O.M."/>
            <person name="Pohl T."/>
            <person name="Merkel B.J."/>
            <person name="Hornburger P."/>
            <person name="Mueller R.-W."/>
            <person name="Bruemmer F."/>
            <person name="Labrenz M."/>
            <person name="Spormann A.M."/>
            <person name="Op Den Camp H."/>
            <person name="Overmann J."/>
            <person name="Amann R."/>
            <person name="Jetten M.S.M."/>
            <person name="Mascher T."/>
            <person name="Medema M.H."/>
            <person name="Devos D.P."/>
            <person name="Kaster A.-K."/>
            <person name="Ovreas L."/>
            <person name="Rohde M."/>
            <person name="Galperin M.Y."/>
            <person name="Jogler C."/>
        </authorList>
    </citation>
    <scope>NUCLEOTIDE SEQUENCE [LARGE SCALE GENOMIC DNA]</scope>
    <source>
        <strain evidence="2 3">Pla52n</strain>
    </source>
</reference>
<organism evidence="2 3">
    <name type="scientific">Stieleria varia</name>
    <dbReference type="NCBI Taxonomy" id="2528005"/>
    <lineage>
        <taxon>Bacteria</taxon>
        <taxon>Pseudomonadati</taxon>
        <taxon>Planctomycetota</taxon>
        <taxon>Planctomycetia</taxon>
        <taxon>Pirellulales</taxon>
        <taxon>Pirellulaceae</taxon>
        <taxon>Stieleria</taxon>
    </lineage>
</organism>
<feature type="compositionally biased region" description="Polar residues" evidence="1">
    <location>
        <begin position="96"/>
        <end position="109"/>
    </location>
</feature>
<feature type="region of interest" description="Disordered" evidence="1">
    <location>
        <begin position="96"/>
        <end position="137"/>
    </location>
</feature>
<keyword evidence="3" id="KW-1185">Reference proteome</keyword>
<proteinExistence type="predicted"/>
<dbReference type="PANTHER" id="PTHR39338:SF7">
    <property type="entry name" value="BLL6692 PROTEIN"/>
    <property type="match status" value="1"/>
</dbReference>
<evidence type="ECO:0000313" key="2">
    <source>
        <dbReference type="EMBL" id="TWU04656.1"/>
    </source>
</evidence>
<gene>
    <name evidence="2" type="ORF">Pla52n_26980</name>
</gene>
<dbReference type="EMBL" id="SJPN01000003">
    <property type="protein sequence ID" value="TWU04656.1"/>
    <property type="molecule type" value="Genomic_DNA"/>
</dbReference>
<sequence>MPEQISQRSAGIAGQTVGSHPLLSVFLELRVRNLEIGVAEFLDGLRLLATTCEVGSRDDLILACQALWGSSREEQRAIEKALHVTLPARLTSETIAQMRQQRASDPTPENRSRNRQRQPSSPQSSAAPKASNEPAVEQQVSLNALPSTDQVATKPVKAPQNPVQPRTAFIDLAGEVPIFRRHAKRSWRYFRRMARVGPSTEADIPKTIRQIHRDGVFLQPILVPRRRNLANIVILMDQSESMTPFRMWTNELVQAARQSGLASVTVLFFSDTPTDFVFQDRSLTAPVDLQDIVRRLPGTGIMVVSDAGAARGGFDRIRVDDSIAFVRSYSHRARVAWINPVPTVRWEFSTAESISAAAGVKMFSLERMELYDAMNVLRGRSIT</sequence>
<dbReference type="InterPro" id="IPR008912">
    <property type="entry name" value="Uncharacterised_CoxE"/>
</dbReference>
<name>A0A5C6B050_9BACT</name>
<accession>A0A5C6B050</accession>
<feature type="compositionally biased region" description="Low complexity" evidence="1">
    <location>
        <begin position="117"/>
        <end position="132"/>
    </location>
</feature>
<dbReference type="AlphaFoldDB" id="A0A5C6B050"/>
<evidence type="ECO:0000313" key="3">
    <source>
        <dbReference type="Proteomes" id="UP000320176"/>
    </source>
</evidence>
<comment type="caution">
    <text evidence="2">The sequence shown here is derived from an EMBL/GenBank/DDBJ whole genome shotgun (WGS) entry which is preliminary data.</text>
</comment>
<dbReference type="Proteomes" id="UP000320176">
    <property type="component" value="Unassembled WGS sequence"/>
</dbReference>
<dbReference type="PANTHER" id="PTHR39338">
    <property type="entry name" value="BLL5662 PROTEIN-RELATED"/>
    <property type="match status" value="1"/>
</dbReference>
<dbReference type="Pfam" id="PF05762">
    <property type="entry name" value="VWA_CoxE"/>
    <property type="match status" value="1"/>
</dbReference>
<evidence type="ECO:0000256" key="1">
    <source>
        <dbReference type="SAM" id="MobiDB-lite"/>
    </source>
</evidence>